<comment type="caution">
    <text evidence="1">The sequence shown here is derived from an EMBL/GenBank/DDBJ whole genome shotgun (WGS) entry which is preliminary data.</text>
</comment>
<dbReference type="Proteomes" id="UP001054837">
    <property type="component" value="Unassembled WGS sequence"/>
</dbReference>
<proteinExistence type="predicted"/>
<sequence length="77" mass="8867">MGSEGRRCKGLEAKQDAFRRNLLLPDQEKMSIVENAEVTYEKTWCLKYAMSMIGKSDMLCQKRLGVGNICFRSINFQ</sequence>
<name>A0AAV4T4J3_9ARAC</name>
<protein>
    <submittedName>
        <fullName evidence="1">Uncharacterized protein</fullName>
    </submittedName>
</protein>
<keyword evidence="2" id="KW-1185">Reference proteome</keyword>
<organism evidence="1 2">
    <name type="scientific">Caerostris darwini</name>
    <dbReference type="NCBI Taxonomy" id="1538125"/>
    <lineage>
        <taxon>Eukaryota</taxon>
        <taxon>Metazoa</taxon>
        <taxon>Ecdysozoa</taxon>
        <taxon>Arthropoda</taxon>
        <taxon>Chelicerata</taxon>
        <taxon>Arachnida</taxon>
        <taxon>Araneae</taxon>
        <taxon>Araneomorphae</taxon>
        <taxon>Entelegynae</taxon>
        <taxon>Araneoidea</taxon>
        <taxon>Araneidae</taxon>
        <taxon>Caerostris</taxon>
    </lineage>
</organism>
<accession>A0AAV4T4J3</accession>
<dbReference type="EMBL" id="BPLQ01008891">
    <property type="protein sequence ID" value="GIY40181.1"/>
    <property type="molecule type" value="Genomic_DNA"/>
</dbReference>
<evidence type="ECO:0000313" key="1">
    <source>
        <dbReference type="EMBL" id="GIY40181.1"/>
    </source>
</evidence>
<gene>
    <name evidence="1" type="ORF">CDAR_424321</name>
</gene>
<dbReference type="AlphaFoldDB" id="A0AAV4T4J3"/>
<evidence type="ECO:0000313" key="2">
    <source>
        <dbReference type="Proteomes" id="UP001054837"/>
    </source>
</evidence>
<reference evidence="1 2" key="1">
    <citation type="submission" date="2021-06" db="EMBL/GenBank/DDBJ databases">
        <title>Caerostris darwini draft genome.</title>
        <authorList>
            <person name="Kono N."/>
            <person name="Arakawa K."/>
        </authorList>
    </citation>
    <scope>NUCLEOTIDE SEQUENCE [LARGE SCALE GENOMIC DNA]</scope>
</reference>